<keyword evidence="6 8" id="KW-0961">Cell wall biogenesis/degradation</keyword>
<dbReference type="GO" id="GO:0071555">
    <property type="term" value="P:cell wall organization"/>
    <property type="evidence" value="ECO:0007669"/>
    <property type="project" value="UniProtKB-UniRule"/>
</dbReference>
<dbReference type="SUPFAM" id="SSF141523">
    <property type="entry name" value="L,D-transpeptidase catalytic domain-like"/>
    <property type="match status" value="1"/>
</dbReference>
<comment type="caution">
    <text evidence="12">The sequence shown here is derived from an EMBL/GenBank/DDBJ whole genome shotgun (WGS) entry which is preliminary data.</text>
</comment>
<sequence length="874" mass="98707">MKRKFLAAAVLGVMVSVTPAGAYAASTETSPLPVNSESDTVAQAEDEETTPTPAPTETPEVTPSETPAPTEAPTATPTATPTVTPTETPSETPTPSATPAPEVSNLKEGWNSVEKDGKKQFQYGVLDENNKVVAATGPIEIDGVGYVFDENGYMLTGEVELTDKDGKTGTYYLDTEGEDPAKDGLGSMQQGICEGKVFAPELKRNELVTLEFNDGSVDDYYADENGYAIWSKTQKVGDKTYLFGDDGTRVKEAGFQTVVDEKGVTHTYYLNADSTVSLGNHTVYQQEDRTVSWLTVGSTWYLVDAETGELLSGWQKVDTATYYMKPGSFDANGDMKDGSFEMETGNQKNKSGWAEIDGKWYSFRSWGGVRTGWFNYDGNKYYLHEDGHMEDNALNLNGTLYFFRSWGGMRVNDVAEYEGNYYYVGADGTVSTTTGWKKIKTATQTIWYWATADSGKLLTNSWLDYNGNSYYLKADGKMAFNEWLDNTYYFRSWGAAYKNAWAKVNNVWYYFDGNGKKYTSGWLTYKGNKYYLKSDGTMLANEWLDGKYYFKSWGGMYKNEWGKSGDTWYWFNADGTKRTQKGWFLYDKNYYYLDKDGKMLTGWVYHDGNYYYMKSWGGMAHDEWILHDKNWYYFKSWGGMYHDQWLTLNGSQYYFRSWGGRYQNCTATINGKQYKFDASGRRITEGWEYIGKYRRYRKADGSLMEDVTSIFNPSSKYITVDRTRGRVTIYGYNSATGSYDTPIKSMICSVGNPISYTAAGTYKIGWQLKKKQMRGEDYVCWAPYVSQIYDAVYFHGVASSTPDLNMISAVDFNSLGSPMSHGCVRLTAIDAKWIYDNVSSGTTVRIGDNLDYPLTNPTRYTWTGGAFGSDPTYR</sequence>
<keyword evidence="4 8" id="KW-0133">Cell shape</keyword>
<organism evidence="12 13">
    <name type="scientific">Fusicatenibacter saccharivorans</name>
    <dbReference type="NCBI Taxonomy" id="1150298"/>
    <lineage>
        <taxon>Bacteria</taxon>
        <taxon>Bacillati</taxon>
        <taxon>Bacillota</taxon>
        <taxon>Clostridia</taxon>
        <taxon>Lachnospirales</taxon>
        <taxon>Lachnospiraceae</taxon>
        <taxon>Fusicatenibacter</taxon>
    </lineage>
</organism>
<dbReference type="GO" id="GO:0005576">
    <property type="term" value="C:extracellular region"/>
    <property type="evidence" value="ECO:0007669"/>
    <property type="project" value="TreeGrafter"/>
</dbReference>
<evidence type="ECO:0000256" key="4">
    <source>
        <dbReference type="ARBA" id="ARBA00022960"/>
    </source>
</evidence>
<dbReference type="PANTHER" id="PTHR30582">
    <property type="entry name" value="L,D-TRANSPEPTIDASE"/>
    <property type="match status" value="1"/>
</dbReference>
<feature type="compositionally biased region" description="Polar residues" evidence="9">
    <location>
        <begin position="26"/>
        <end position="41"/>
    </location>
</feature>
<dbReference type="GO" id="GO:0071972">
    <property type="term" value="F:peptidoglycan L,D-transpeptidase activity"/>
    <property type="evidence" value="ECO:0007669"/>
    <property type="project" value="TreeGrafter"/>
</dbReference>
<dbReference type="AlphaFoldDB" id="A0A938Z7M7"/>
<name>A0A938Z7M7_9FIRM</name>
<feature type="repeat" description="Cell wall-binding" evidence="7">
    <location>
        <begin position="498"/>
        <end position="517"/>
    </location>
</feature>
<dbReference type="Proteomes" id="UP000737612">
    <property type="component" value="Unassembled WGS sequence"/>
</dbReference>
<feature type="active site" description="Proton donor/acceptor" evidence="8">
    <location>
        <position position="795"/>
    </location>
</feature>
<feature type="repeat" description="Cell wall-binding" evidence="7">
    <location>
        <begin position="370"/>
        <end position="389"/>
    </location>
</feature>
<accession>A0A938Z7M7</accession>
<feature type="domain" description="L,D-TPase catalytic" evidence="11">
    <location>
        <begin position="716"/>
        <end position="847"/>
    </location>
</feature>
<evidence type="ECO:0000256" key="9">
    <source>
        <dbReference type="SAM" id="MobiDB-lite"/>
    </source>
</evidence>
<evidence type="ECO:0000259" key="11">
    <source>
        <dbReference type="PROSITE" id="PS52029"/>
    </source>
</evidence>
<evidence type="ECO:0000313" key="13">
    <source>
        <dbReference type="Proteomes" id="UP000737612"/>
    </source>
</evidence>
<dbReference type="Pfam" id="PF03734">
    <property type="entry name" value="YkuD"/>
    <property type="match status" value="1"/>
</dbReference>
<dbReference type="Pfam" id="PF19085">
    <property type="entry name" value="Choline_bind_2"/>
    <property type="match status" value="1"/>
</dbReference>
<dbReference type="PROSITE" id="PS52029">
    <property type="entry name" value="LD_TPASE"/>
    <property type="match status" value="1"/>
</dbReference>
<dbReference type="GO" id="GO:0016740">
    <property type="term" value="F:transferase activity"/>
    <property type="evidence" value="ECO:0007669"/>
    <property type="project" value="UniProtKB-KW"/>
</dbReference>
<proteinExistence type="predicted"/>
<keyword evidence="10" id="KW-0732">Signal</keyword>
<evidence type="ECO:0000256" key="6">
    <source>
        <dbReference type="ARBA" id="ARBA00023316"/>
    </source>
</evidence>
<dbReference type="Gene3D" id="2.40.440.10">
    <property type="entry name" value="L,D-transpeptidase catalytic domain-like"/>
    <property type="match status" value="1"/>
</dbReference>
<feature type="repeat" description="Cell wall-binding" evidence="7">
    <location>
        <begin position="580"/>
        <end position="599"/>
    </location>
</feature>
<dbReference type="Gene3D" id="2.10.270.10">
    <property type="entry name" value="Cholin Binding"/>
    <property type="match status" value="5"/>
</dbReference>
<keyword evidence="5 8" id="KW-0573">Peptidoglycan synthesis</keyword>
<reference evidence="12" key="1">
    <citation type="submission" date="2021-02" db="EMBL/GenBank/DDBJ databases">
        <title>Metagenome-assembled genomes from human diarrheal sample B26.</title>
        <authorList>
            <person name="Ateba T.P."/>
            <person name="Alayande K.A."/>
            <person name="Mwanza M."/>
        </authorList>
    </citation>
    <scope>NUCLEOTIDE SEQUENCE</scope>
    <source>
        <strain evidence="12">06WH</strain>
    </source>
</reference>
<evidence type="ECO:0000256" key="10">
    <source>
        <dbReference type="SAM" id="SignalP"/>
    </source>
</evidence>
<dbReference type="InterPro" id="IPR005490">
    <property type="entry name" value="LD_TPept_cat_dom"/>
</dbReference>
<keyword evidence="2" id="KW-0808">Transferase</keyword>
<feature type="repeat" description="Cell wall-binding" evidence="7">
    <location>
        <begin position="600"/>
        <end position="619"/>
    </location>
</feature>
<dbReference type="InterPro" id="IPR038063">
    <property type="entry name" value="Transpep_catalytic_dom"/>
</dbReference>
<dbReference type="Gene3D" id="2.10.270.20">
    <property type="match status" value="1"/>
</dbReference>
<dbReference type="PANTHER" id="PTHR30582:SF2">
    <property type="entry name" value="L,D-TRANSPEPTIDASE YCIB-RELATED"/>
    <property type="match status" value="1"/>
</dbReference>
<dbReference type="PROSITE" id="PS51170">
    <property type="entry name" value="CW"/>
    <property type="match status" value="5"/>
</dbReference>
<dbReference type="SUPFAM" id="SSF69360">
    <property type="entry name" value="Cell wall binding repeat"/>
    <property type="match status" value="4"/>
</dbReference>
<dbReference type="GO" id="GO:0018104">
    <property type="term" value="P:peptidoglycan-protein cross-linking"/>
    <property type="evidence" value="ECO:0007669"/>
    <property type="project" value="TreeGrafter"/>
</dbReference>
<feature type="active site" description="Nucleophile" evidence="8">
    <location>
        <position position="823"/>
    </location>
</feature>
<dbReference type="Pfam" id="PF01473">
    <property type="entry name" value="Choline_bind_1"/>
    <property type="match status" value="8"/>
</dbReference>
<dbReference type="InterPro" id="IPR018337">
    <property type="entry name" value="Cell_wall/Cho-bd_repeat"/>
</dbReference>
<evidence type="ECO:0000256" key="5">
    <source>
        <dbReference type="ARBA" id="ARBA00022984"/>
    </source>
</evidence>
<feature type="repeat" description="Cell wall-binding" evidence="7">
    <location>
        <begin position="519"/>
        <end position="538"/>
    </location>
</feature>
<evidence type="ECO:0000256" key="7">
    <source>
        <dbReference type="PROSITE-ProRule" id="PRU00591"/>
    </source>
</evidence>
<keyword evidence="3" id="KW-0677">Repeat</keyword>
<dbReference type="CDD" id="cd16913">
    <property type="entry name" value="YkuD_like"/>
    <property type="match status" value="1"/>
</dbReference>
<dbReference type="EMBL" id="JAFHBD010000062">
    <property type="protein sequence ID" value="MBN2954370.1"/>
    <property type="molecule type" value="Genomic_DNA"/>
</dbReference>
<feature type="compositionally biased region" description="Low complexity" evidence="9">
    <location>
        <begin position="55"/>
        <end position="103"/>
    </location>
</feature>
<feature type="signal peptide" evidence="10">
    <location>
        <begin position="1"/>
        <end position="24"/>
    </location>
</feature>
<feature type="region of interest" description="Disordered" evidence="9">
    <location>
        <begin position="24"/>
        <end position="105"/>
    </location>
</feature>
<dbReference type="InterPro" id="IPR050979">
    <property type="entry name" value="LD-transpeptidase"/>
</dbReference>
<dbReference type="Gene3D" id="2.20.120.10">
    <property type="entry name" value="Multimodular pneumococcal cell wall endolysin, domain 3"/>
    <property type="match status" value="1"/>
</dbReference>
<evidence type="ECO:0000256" key="3">
    <source>
        <dbReference type="ARBA" id="ARBA00022737"/>
    </source>
</evidence>
<evidence type="ECO:0000256" key="8">
    <source>
        <dbReference type="PROSITE-ProRule" id="PRU01373"/>
    </source>
</evidence>
<evidence type="ECO:0000313" key="12">
    <source>
        <dbReference type="EMBL" id="MBN2954370.1"/>
    </source>
</evidence>
<gene>
    <name evidence="12" type="ORF">JTJ23_12455</name>
</gene>
<evidence type="ECO:0000256" key="2">
    <source>
        <dbReference type="ARBA" id="ARBA00022679"/>
    </source>
</evidence>
<feature type="chain" id="PRO_5037451745" evidence="10">
    <location>
        <begin position="25"/>
        <end position="874"/>
    </location>
</feature>
<protein>
    <submittedName>
        <fullName evidence="12">L,D-transpeptidase family protein</fullName>
    </submittedName>
</protein>
<comment type="pathway">
    <text evidence="1 8">Cell wall biogenesis; peptidoglycan biosynthesis.</text>
</comment>
<evidence type="ECO:0000256" key="1">
    <source>
        <dbReference type="ARBA" id="ARBA00004752"/>
    </source>
</evidence>
<dbReference type="GO" id="GO:0008360">
    <property type="term" value="P:regulation of cell shape"/>
    <property type="evidence" value="ECO:0007669"/>
    <property type="project" value="UniProtKB-UniRule"/>
</dbReference>